<keyword evidence="1" id="KW-0732">Signal</keyword>
<sequence>MKLRPLSRAAALMGIAAFSLSGCAYFNPMQTHHFYQPAEGALVNFTPEGAAQPIGVRNLLAVEGANGVQVTGAVVNQSSQDYTVQLTFVEGASGSASINVPAGETVMIGGEGAEPIEVTTSKKPGDNVLVDVTVGEETQRLTVQLLDESLEYLAPEEQTGQQ</sequence>
<evidence type="ECO:0000313" key="2">
    <source>
        <dbReference type="EMBL" id="ANP28302.1"/>
    </source>
</evidence>
<organism evidence="2 4">
    <name type="scientific">Dermabacter vaginalis</name>
    <dbReference type="NCBI Taxonomy" id="1630135"/>
    <lineage>
        <taxon>Bacteria</taxon>
        <taxon>Bacillati</taxon>
        <taxon>Actinomycetota</taxon>
        <taxon>Actinomycetes</taxon>
        <taxon>Micrococcales</taxon>
        <taxon>Dermabacteraceae</taxon>
        <taxon>Dermabacter</taxon>
    </lineage>
</organism>
<name>A0A1B0ZKB2_9MICO</name>
<feature type="signal peptide" evidence="1">
    <location>
        <begin position="1"/>
        <end position="24"/>
    </location>
</feature>
<evidence type="ECO:0000313" key="5">
    <source>
        <dbReference type="Proteomes" id="UP000323865"/>
    </source>
</evidence>
<dbReference type="KEGG" id="dva:DAD186_17520"/>
<dbReference type="STRING" id="1630135.DAD186_17520"/>
<dbReference type="EMBL" id="CP012117">
    <property type="protein sequence ID" value="ANP28302.1"/>
    <property type="molecule type" value="Genomic_DNA"/>
</dbReference>
<protein>
    <recommendedName>
        <fullName evidence="6">DNA modification methylase</fullName>
    </recommendedName>
</protein>
<gene>
    <name evidence="2" type="ORF">DAD186_17520</name>
    <name evidence="3" type="ORF">FOB48_02800</name>
</gene>
<reference evidence="3 5" key="2">
    <citation type="submission" date="2019-09" db="EMBL/GenBank/DDBJ databases">
        <title>FDA dAtabase for Regulatory Grade micrObial Sequences (FDA-ARGOS): Supporting development and validation of Infectious Disease Dx tests.</title>
        <authorList>
            <person name="Sciortino C."/>
            <person name="Tallon L."/>
            <person name="Sadzewicz L."/>
            <person name="Vavikolanu K."/>
            <person name="Mehta A."/>
            <person name="Aluvathingal J."/>
            <person name="Nadendla S."/>
            <person name="Nandy P."/>
            <person name="Geyer C."/>
            <person name="Yan Y."/>
            <person name="Sichtig H."/>
        </authorList>
    </citation>
    <scope>NUCLEOTIDE SEQUENCE [LARGE SCALE GENOMIC DNA]</scope>
    <source>
        <strain evidence="3 5">FDAARGOS_640</strain>
    </source>
</reference>
<feature type="chain" id="PRO_5044555719" description="DNA modification methylase" evidence="1">
    <location>
        <begin position="25"/>
        <end position="162"/>
    </location>
</feature>
<dbReference type="PROSITE" id="PS51257">
    <property type="entry name" value="PROKAR_LIPOPROTEIN"/>
    <property type="match status" value="1"/>
</dbReference>
<reference evidence="2 4" key="1">
    <citation type="submission" date="2015-06" db="EMBL/GenBank/DDBJ databases">
        <title>Investigation of pathophysiology for high-risk pregnancy and development of treatment modality based on it.</title>
        <authorList>
            <person name="Kim B.-C."/>
            <person name="Lim S."/>
        </authorList>
    </citation>
    <scope>NUCLEOTIDE SEQUENCE [LARGE SCALE GENOMIC DNA]</scope>
    <source>
        <strain evidence="2 4">AD1-86</strain>
    </source>
</reference>
<evidence type="ECO:0000256" key="1">
    <source>
        <dbReference type="SAM" id="SignalP"/>
    </source>
</evidence>
<dbReference type="Proteomes" id="UP000323865">
    <property type="component" value="Chromosome"/>
</dbReference>
<evidence type="ECO:0000313" key="3">
    <source>
        <dbReference type="EMBL" id="QEU11331.1"/>
    </source>
</evidence>
<keyword evidence="5" id="KW-1185">Reference proteome</keyword>
<accession>A0A1B0ZKB2</accession>
<dbReference type="EMBL" id="CP044108">
    <property type="protein sequence ID" value="QEU11331.1"/>
    <property type="molecule type" value="Genomic_DNA"/>
</dbReference>
<dbReference type="AlphaFoldDB" id="A0A1B0ZKB2"/>
<proteinExistence type="predicted"/>
<dbReference type="RefSeq" id="WP_082991162.1">
    <property type="nucleotide sequence ID" value="NZ_CP012117.1"/>
</dbReference>
<evidence type="ECO:0008006" key="6">
    <source>
        <dbReference type="Google" id="ProtNLM"/>
    </source>
</evidence>
<evidence type="ECO:0000313" key="4">
    <source>
        <dbReference type="Proteomes" id="UP000092596"/>
    </source>
</evidence>
<dbReference type="Proteomes" id="UP000092596">
    <property type="component" value="Chromosome"/>
</dbReference>